<dbReference type="Pfam" id="PF04773">
    <property type="entry name" value="FecR"/>
    <property type="match status" value="1"/>
</dbReference>
<dbReference type="GO" id="GO:0016989">
    <property type="term" value="F:sigma factor antagonist activity"/>
    <property type="evidence" value="ECO:0007669"/>
    <property type="project" value="TreeGrafter"/>
</dbReference>
<dbReference type="Gene3D" id="2.60.120.1440">
    <property type="match status" value="1"/>
</dbReference>
<accession>A0A415BKV7</accession>
<evidence type="ECO:0000313" key="4">
    <source>
        <dbReference type="EMBL" id="RHI87016.1"/>
    </source>
</evidence>
<comment type="caution">
    <text evidence="4">The sequence shown here is derived from an EMBL/GenBank/DDBJ whole genome shotgun (WGS) entry which is preliminary data.</text>
</comment>
<gene>
    <name evidence="4" type="ORF">DW150_17705</name>
</gene>
<dbReference type="AlphaFoldDB" id="A0A415BKV7"/>
<evidence type="ECO:0000259" key="2">
    <source>
        <dbReference type="Pfam" id="PF04773"/>
    </source>
</evidence>
<feature type="domain" description="FecR protein" evidence="2">
    <location>
        <begin position="110"/>
        <end position="195"/>
    </location>
</feature>
<dbReference type="PANTHER" id="PTHR30273">
    <property type="entry name" value="PERIPLASMIC SIGNAL SENSOR AND SIGMA FACTOR ACTIVATOR FECR-RELATED"/>
    <property type="match status" value="1"/>
</dbReference>
<dbReference type="Pfam" id="PF16344">
    <property type="entry name" value="FecR_C"/>
    <property type="match status" value="1"/>
</dbReference>
<dbReference type="Gene3D" id="3.55.50.30">
    <property type="match status" value="1"/>
</dbReference>
<name>A0A415BKV7_PHOVU</name>
<dbReference type="RefSeq" id="WP_118291696.1">
    <property type="nucleotide sequence ID" value="NZ_QRLF01000034.1"/>
</dbReference>
<dbReference type="InterPro" id="IPR032508">
    <property type="entry name" value="FecR_C"/>
</dbReference>
<organism evidence="4 5">
    <name type="scientific">Phocaeicola vulgatus</name>
    <name type="common">Bacteroides vulgatus</name>
    <dbReference type="NCBI Taxonomy" id="821"/>
    <lineage>
        <taxon>Bacteria</taxon>
        <taxon>Pseudomonadati</taxon>
        <taxon>Bacteroidota</taxon>
        <taxon>Bacteroidia</taxon>
        <taxon>Bacteroidales</taxon>
        <taxon>Bacteroidaceae</taxon>
        <taxon>Phocaeicola</taxon>
    </lineage>
</organism>
<sequence length="316" mass="36428">MDYIHEIIKRYLKNRYPQNLEIKIQQWLCEDKFSEDKNEALFQCWNKIKSDSENYCSQSSWKNISTRLGFRTSAVSWKKYGYIAASFLLCAFMVTVWFLHNNDTTKTLIVKTSEGEYKTVTLSDSSTICLGPSSEITCAENFTDTVRLVQLKGDAWFEITHASDKPFIVKSANLITKVLGTKFNVRDYQEDTCAITYLLTGSIKVLTPEKTSSRILKPGEFLSYNKLTHQTHISTQEQVSLSFKNTTLEDIKNTLEQKFKISIKLDGYSDERYTLDFEATASIQEVMETLCLLDDNLSWEKRNAGQIIIYVKSESR</sequence>
<evidence type="ECO:0000313" key="5">
    <source>
        <dbReference type="Proteomes" id="UP000285777"/>
    </source>
</evidence>
<dbReference type="PIRSF" id="PIRSF018266">
    <property type="entry name" value="FecR"/>
    <property type="match status" value="1"/>
</dbReference>
<keyword evidence="1" id="KW-0472">Membrane</keyword>
<reference evidence="4 5" key="1">
    <citation type="submission" date="2018-08" db="EMBL/GenBank/DDBJ databases">
        <title>A genome reference for cultivated species of the human gut microbiota.</title>
        <authorList>
            <person name="Zou Y."/>
            <person name="Xue W."/>
            <person name="Luo G."/>
        </authorList>
    </citation>
    <scope>NUCLEOTIDE SEQUENCE [LARGE SCALE GENOMIC DNA]</scope>
    <source>
        <strain evidence="4 5">AM13-21</strain>
    </source>
</reference>
<feature type="transmembrane region" description="Helical" evidence="1">
    <location>
        <begin position="80"/>
        <end position="99"/>
    </location>
</feature>
<dbReference type="InterPro" id="IPR012373">
    <property type="entry name" value="Ferrdict_sens_TM"/>
</dbReference>
<keyword evidence="1" id="KW-0812">Transmembrane</keyword>
<protein>
    <submittedName>
        <fullName evidence="4">FecR family protein</fullName>
    </submittedName>
</protein>
<evidence type="ECO:0000256" key="1">
    <source>
        <dbReference type="SAM" id="Phobius"/>
    </source>
</evidence>
<dbReference type="PANTHER" id="PTHR30273:SF2">
    <property type="entry name" value="PROTEIN FECR"/>
    <property type="match status" value="1"/>
</dbReference>
<dbReference type="InterPro" id="IPR006860">
    <property type="entry name" value="FecR"/>
</dbReference>
<proteinExistence type="predicted"/>
<dbReference type="EMBL" id="QRLF01000034">
    <property type="protein sequence ID" value="RHI87016.1"/>
    <property type="molecule type" value="Genomic_DNA"/>
</dbReference>
<keyword evidence="1" id="KW-1133">Transmembrane helix</keyword>
<dbReference type="Proteomes" id="UP000285777">
    <property type="component" value="Unassembled WGS sequence"/>
</dbReference>
<evidence type="ECO:0000259" key="3">
    <source>
        <dbReference type="Pfam" id="PF16344"/>
    </source>
</evidence>
<feature type="domain" description="Protein FecR C-terminal" evidence="3">
    <location>
        <begin position="241"/>
        <end position="308"/>
    </location>
</feature>